<keyword evidence="2" id="KW-1185">Reference proteome</keyword>
<protein>
    <submittedName>
        <fullName evidence="1">Uncharacterized protein</fullName>
    </submittedName>
</protein>
<evidence type="ECO:0000313" key="1">
    <source>
        <dbReference type="EMBL" id="CAE7850571.1"/>
    </source>
</evidence>
<dbReference type="OrthoDB" id="437172at2759"/>
<dbReference type="EMBL" id="CAJNJA010053475">
    <property type="protein sequence ID" value="CAE7850571.1"/>
    <property type="molecule type" value="Genomic_DNA"/>
</dbReference>
<dbReference type="Proteomes" id="UP000601435">
    <property type="component" value="Unassembled WGS sequence"/>
</dbReference>
<comment type="caution">
    <text evidence="1">The sequence shown here is derived from an EMBL/GenBank/DDBJ whole genome shotgun (WGS) entry which is preliminary data.</text>
</comment>
<proteinExistence type="predicted"/>
<evidence type="ECO:0000313" key="2">
    <source>
        <dbReference type="Proteomes" id="UP000601435"/>
    </source>
</evidence>
<gene>
    <name evidence="1" type="ORF">SNEC2469_LOCUS26352</name>
</gene>
<dbReference type="AlphaFoldDB" id="A0A813A448"/>
<sequence>MYSDDGEDDVFGDDRELAGGVAQLLSKPQNFDGALCPIALELLRRGHEVKFVLHEEVLSLLPAPLTALSAGPLPWSWDKERHFRQSLWDPSPSDPAEQDKNASRKVSHAKAIVFSAVAIMLIGDMVITQSISQYFAILTAMEIIAEQNSTTANDSLSTSASDYQFDCQHSDSRWYLESLLIALDGLGSV</sequence>
<name>A0A813A448_9DINO</name>
<accession>A0A813A448</accession>
<organism evidence="1 2">
    <name type="scientific">Symbiodinium necroappetens</name>
    <dbReference type="NCBI Taxonomy" id="1628268"/>
    <lineage>
        <taxon>Eukaryota</taxon>
        <taxon>Sar</taxon>
        <taxon>Alveolata</taxon>
        <taxon>Dinophyceae</taxon>
        <taxon>Suessiales</taxon>
        <taxon>Symbiodiniaceae</taxon>
        <taxon>Symbiodinium</taxon>
    </lineage>
</organism>
<reference evidence="1" key="1">
    <citation type="submission" date="2021-02" db="EMBL/GenBank/DDBJ databases">
        <authorList>
            <person name="Dougan E. K."/>
            <person name="Rhodes N."/>
            <person name="Thang M."/>
            <person name="Chan C."/>
        </authorList>
    </citation>
    <scope>NUCLEOTIDE SEQUENCE</scope>
</reference>